<dbReference type="EC" id="2.7.7.7" evidence="1"/>
<protein>
    <submittedName>
        <fullName evidence="1">DNA polymerase III subunit chi</fullName>
        <ecNumber evidence="1">2.7.7.7</ecNumber>
    </submittedName>
</protein>
<dbReference type="Proteomes" id="UP001595478">
    <property type="component" value="Unassembled WGS sequence"/>
</dbReference>
<dbReference type="InterPro" id="IPR036768">
    <property type="entry name" value="PolIII_chi_sf"/>
</dbReference>
<gene>
    <name evidence="1" type="ORF">ACFOHL_16725</name>
</gene>
<dbReference type="SUPFAM" id="SSF102400">
    <property type="entry name" value="DNA polymerase III chi subunit"/>
    <property type="match status" value="1"/>
</dbReference>
<name>A0ABV7FUD2_9ALTE</name>
<keyword evidence="2" id="KW-1185">Reference proteome</keyword>
<dbReference type="EMBL" id="JBHRSW010000048">
    <property type="protein sequence ID" value="MFC3123268.1"/>
    <property type="molecule type" value="Genomic_DNA"/>
</dbReference>
<evidence type="ECO:0000313" key="1">
    <source>
        <dbReference type="EMBL" id="MFC3123268.1"/>
    </source>
</evidence>
<evidence type="ECO:0000313" key="2">
    <source>
        <dbReference type="Proteomes" id="UP001595478"/>
    </source>
</evidence>
<proteinExistence type="predicted"/>
<dbReference type="PANTHER" id="PTHR38767:SF1">
    <property type="entry name" value="DNA POLYMERASE III SUBUNIT CHI"/>
    <property type="match status" value="1"/>
</dbReference>
<keyword evidence="1" id="KW-0808">Transferase</keyword>
<accession>A0ABV7FUD2</accession>
<dbReference type="RefSeq" id="WP_376921388.1">
    <property type="nucleotide sequence ID" value="NZ_JBHRSW010000048.1"/>
</dbReference>
<sequence length="149" mass="17076">MATKVTFHELLASADDNEAILAIAVRLVEEAFDAKIYATLLCSSQMQAESIDELLWQKPVNRFIPHALEGEGDDKAVPIVLMWKDQLNEGRRIKNRRLVINLTMEILQDFHRIENIHDFVPTETEQKALARTRYATYKNAQCSMAFNKA</sequence>
<reference evidence="2" key="1">
    <citation type="journal article" date="2019" name="Int. J. Syst. Evol. Microbiol.">
        <title>The Global Catalogue of Microorganisms (GCM) 10K type strain sequencing project: providing services to taxonomists for standard genome sequencing and annotation.</title>
        <authorList>
            <consortium name="The Broad Institute Genomics Platform"/>
            <consortium name="The Broad Institute Genome Sequencing Center for Infectious Disease"/>
            <person name="Wu L."/>
            <person name="Ma J."/>
        </authorList>
    </citation>
    <scope>NUCLEOTIDE SEQUENCE [LARGE SCALE GENOMIC DNA]</scope>
    <source>
        <strain evidence="2">KCTC 52473</strain>
    </source>
</reference>
<dbReference type="InterPro" id="IPR007459">
    <property type="entry name" value="DNA_pol3_chi"/>
</dbReference>
<comment type="caution">
    <text evidence="1">The sequence shown here is derived from an EMBL/GenBank/DDBJ whole genome shotgun (WGS) entry which is preliminary data.</text>
</comment>
<dbReference type="Pfam" id="PF04364">
    <property type="entry name" value="DNA_pol3_chi"/>
    <property type="match status" value="1"/>
</dbReference>
<dbReference type="Gene3D" id="3.40.50.10110">
    <property type="entry name" value="DNA polymerase III subunit chi"/>
    <property type="match status" value="1"/>
</dbReference>
<keyword evidence="1" id="KW-0548">Nucleotidyltransferase</keyword>
<dbReference type="PANTHER" id="PTHR38767">
    <property type="entry name" value="DNA POLYMERASE III SUBUNIT CHI"/>
    <property type="match status" value="1"/>
</dbReference>
<dbReference type="GO" id="GO:0003887">
    <property type="term" value="F:DNA-directed DNA polymerase activity"/>
    <property type="evidence" value="ECO:0007669"/>
    <property type="project" value="UniProtKB-EC"/>
</dbReference>
<organism evidence="1 2">
    <name type="scientific">Agaribacter flavus</name>
    <dbReference type="NCBI Taxonomy" id="1902781"/>
    <lineage>
        <taxon>Bacteria</taxon>
        <taxon>Pseudomonadati</taxon>
        <taxon>Pseudomonadota</taxon>
        <taxon>Gammaproteobacteria</taxon>
        <taxon>Alteromonadales</taxon>
        <taxon>Alteromonadaceae</taxon>
        <taxon>Agaribacter</taxon>
    </lineage>
</organism>